<evidence type="ECO:0000256" key="5">
    <source>
        <dbReference type="SAM" id="MobiDB-lite"/>
    </source>
</evidence>
<feature type="region of interest" description="Disordered" evidence="5">
    <location>
        <begin position="511"/>
        <end position="530"/>
    </location>
</feature>
<keyword evidence="2 6" id="KW-0812">Transmembrane</keyword>
<comment type="subcellular location">
    <subcellularLocation>
        <location evidence="1">Membrane</location>
        <topology evidence="1">Multi-pass membrane protein</topology>
    </subcellularLocation>
</comment>
<evidence type="ECO:0008006" key="9">
    <source>
        <dbReference type="Google" id="ProtNLM"/>
    </source>
</evidence>
<gene>
    <name evidence="7" type="ORF">TrLO_g12739</name>
</gene>
<accession>A0A9W6ZIQ2</accession>
<protein>
    <recommendedName>
        <fullName evidence="9">Magnesium transporter</fullName>
    </recommendedName>
</protein>
<feature type="transmembrane region" description="Helical" evidence="6">
    <location>
        <begin position="316"/>
        <end position="338"/>
    </location>
</feature>
<dbReference type="InterPro" id="IPR008521">
    <property type="entry name" value="Mg_trans_NIPA"/>
</dbReference>
<evidence type="ECO:0000256" key="6">
    <source>
        <dbReference type="SAM" id="Phobius"/>
    </source>
</evidence>
<evidence type="ECO:0000256" key="4">
    <source>
        <dbReference type="ARBA" id="ARBA00023136"/>
    </source>
</evidence>
<proteinExistence type="predicted"/>
<sequence length="658" mass="70991">MSFNVTLNVTDCSAFEEEGGGMLLGVPKWIIGVVFGLLGSIAINTGNNIQSLGLMRLEEEAQMLKKEREKEMARGFGGGGAKKGHISGSPSDHLDDSECSSEEFEPISAGQSKTWVIGTCVFVSGSLLNFASYPFAPQSMLASLESVQFVSNLIFGKVMHGAIITNSMWFGTLITLAGTILAVSFSSKVALQLTMEDLQGLWLEPAWIMYLVAMGGAIVGLHLLYKVYEKKQDEGSPLPNSNIIMPVVYSVWSALFGTLSVSQAKVLGELLAINGDGECKSQVFAHWFTYVTIITWLLTVSVWLQRLNDALGKFNPLFIIPLLQCMFIFFAIVSGGIFFKEFSAFTAGQWVGFCAGVAVMFGGLVFLVPVDDDDGEDDVSVHASDGKVVLANPAARDLGNLPPPSPPMVKNTAAAAGNRRTSISLVVKKPGVEKRRKSVVEVIGYGIADAITGGPIIINTVGPSSKSPTQEKRRASMIGQVLGIGSETPTKRGLSRRRMSLAGALTVEMMKKDQKKKEKEERKAAKKKQTQEVEMMLEAGFSDPVGSGLTGVGVVGGSSPPPMELLNQKLSFVKEDTEAETRKSLTEIELARSPSTRSNSSASKKQVTGPQRKAKAMKAMKEKEEKERDSLKGGREEMIAHPQQVSIESEDEEKGGRK</sequence>
<feature type="compositionally biased region" description="Basic and acidic residues" evidence="5">
    <location>
        <begin position="619"/>
        <end position="639"/>
    </location>
</feature>
<dbReference type="PANTHER" id="PTHR12570:SF9">
    <property type="entry name" value="MAGNESIUM TRANSPORTER NIPA8-RELATED"/>
    <property type="match status" value="1"/>
</dbReference>
<evidence type="ECO:0000313" key="7">
    <source>
        <dbReference type="EMBL" id="GMH51000.1"/>
    </source>
</evidence>
<evidence type="ECO:0000256" key="2">
    <source>
        <dbReference type="ARBA" id="ARBA00022692"/>
    </source>
</evidence>
<dbReference type="OrthoDB" id="165382at2759"/>
<comment type="caution">
    <text evidence="7">The sequence shown here is derived from an EMBL/GenBank/DDBJ whole genome shotgun (WGS) entry which is preliminary data.</text>
</comment>
<keyword evidence="8" id="KW-1185">Reference proteome</keyword>
<feature type="transmembrane region" description="Helical" evidence="6">
    <location>
        <begin position="29"/>
        <end position="46"/>
    </location>
</feature>
<feature type="transmembrane region" description="Helical" evidence="6">
    <location>
        <begin position="284"/>
        <end position="304"/>
    </location>
</feature>
<name>A0A9W6ZIQ2_9STRA</name>
<feature type="transmembrane region" description="Helical" evidence="6">
    <location>
        <begin position="207"/>
        <end position="225"/>
    </location>
</feature>
<feature type="region of interest" description="Disordered" evidence="5">
    <location>
        <begin position="577"/>
        <end position="658"/>
    </location>
</feature>
<feature type="transmembrane region" description="Helical" evidence="6">
    <location>
        <begin position="246"/>
        <end position="264"/>
    </location>
</feature>
<feature type="compositionally biased region" description="Low complexity" evidence="5">
    <location>
        <begin position="591"/>
        <end position="603"/>
    </location>
</feature>
<dbReference type="Proteomes" id="UP001165122">
    <property type="component" value="Unassembled WGS sequence"/>
</dbReference>
<reference evidence="8" key="1">
    <citation type="journal article" date="2023" name="Commun. Biol.">
        <title>Genome analysis of Parmales, the sister group of diatoms, reveals the evolutionary specialization of diatoms from phago-mixotrophs to photoautotrophs.</title>
        <authorList>
            <person name="Ban H."/>
            <person name="Sato S."/>
            <person name="Yoshikawa S."/>
            <person name="Yamada K."/>
            <person name="Nakamura Y."/>
            <person name="Ichinomiya M."/>
            <person name="Sato N."/>
            <person name="Blanc-Mathieu R."/>
            <person name="Endo H."/>
            <person name="Kuwata A."/>
            <person name="Ogata H."/>
        </authorList>
    </citation>
    <scope>NUCLEOTIDE SEQUENCE [LARGE SCALE GENOMIC DNA]</scope>
    <source>
        <strain evidence="8">NIES 3700</strain>
    </source>
</reference>
<dbReference type="GO" id="GO:0015095">
    <property type="term" value="F:magnesium ion transmembrane transporter activity"/>
    <property type="evidence" value="ECO:0007669"/>
    <property type="project" value="InterPro"/>
</dbReference>
<feature type="transmembrane region" description="Helical" evidence="6">
    <location>
        <begin position="168"/>
        <end position="187"/>
    </location>
</feature>
<organism evidence="7 8">
    <name type="scientific">Triparma laevis f. longispina</name>
    <dbReference type="NCBI Taxonomy" id="1714387"/>
    <lineage>
        <taxon>Eukaryota</taxon>
        <taxon>Sar</taxon>
        <taxon>Stramenopiles</taxon>
        <taxon>Ochrophyta</taxon>
        <taxon>Bolidophyceae</taxon>
        <taxon>Parmales</taxon>
        <taxon>Triparmaceae</taxon>
        <taxon>Triparma</taxon>
    </lineage>
</organism>
<dbReference type="PANTHER" id="PTHR12570">
    <property type="match status" value="1"/>
</dbReference>
<dbReference type="GO" id="GO:0016020">
    <property type="term" value="C:membrane"/>
    <property type="evidence" value="ECO:0007669"/>
    <property type="project" value="UniProtKB-SubCell"/>
</dbReference>
<feature type="compositionally biased region" description="Acidic residues" evidence="5">
    <location>
        <begin position="648"/>
        <end position="658"/>
    </location>
</feature>
<dbReference type="AlphaFoldDB" id="A0A9W6ZIQ2"/>
<feature type="region of interest" description="Disordered" evidence="5">
    <location>
        <begin position="74"/>
        <end position="99"/>
    </location>
</feature>
<evidence type="ECO:0000313" key="8">
    <source>
        <dbReference type="Proteomes" id="UP001165122"/>
    </source>
</evidence>
<feature type="compositionally biased region" description="Basic and acidic residues" evidence="5">
    <location>
        <begin position="511"/>
        <end position="523"/>
    </location>
</feature>
<feature type="compositionally biased region" description="Basic and acidic residues" evidence="5">
    <location>
        <begin position="577"/>
        <end position="590"/>
    </location>
</feature>
<keyword evidence="4 6" id="KW-0472">Membrane</keyword>
<evidence type="ECO:0000256" key="1">
    <source>
        <dbReference type="ARBA" id="ARBA00004141"/>
    </source>
</evidence>
<keyword evidence="3 6" id="KW-1133">Transmembrane helix</keyword>
<feature type="transmembrane region" description="Helical" evidence="6">
    <location>
        <begin position="350"/>
        <end position="370"/>
    </location>
</feature>
<dbReference type="Pfam" id="PF05653">
    <property type="entry name" value="Mg_trans_NIPA"/>
    <property type="match status" value="1"/>
</dbReference>
<dbReference type="EMBL" id="BRXW01000400">
    <property type="protein sequence ID" value="GMH51000.1"/>
    <property type="molecule type" value="Genomic_DNA"/>
</dbReference>
<evidence type="ECO:0000256" key="3">
    <source>
        <dbReference type="ARBA" id="ARBA00022989"/>
    </source>
</evidence>